<dbReference type="AlphaFoldDB" id="A0A834XF53"/>
<proteinExistence type="predicted"/>
<evidence type="ECO:0000313" key="1">
    <source>
        <dbReference type="EMBL" id="KAF7844119.1"/>
    </source>
</evidence>
<organism evidence="1 2">
    <name type="scientific">Senna tora</name>
    <dbReference type="NCBI Taxonomy" id="362788"/>
    <lineage>
        <taxon>Eukaryota</taxon>
        <taxon>Viridiplantae</taxon>
        <taxon>Streptophyta</taxon>
        <taxon>Embryophyta</taxon>
        <taxon>Tracheophyta</taxon>
        <taxon>Spermatophyta</taxon>
        <taxon>Magnoliopsida</taxon>
        <taxon>eudicotyledons</taxon>
        <taxon>Gunneridae</taxon>
        <taxon>Pentapetalae</taxon>
        <taxon>rosids</taxon>
        <taxon>fabids</taxon>
        <taxon>Fabales</taxon>
        <taxon>Fabaceae</taxon>
        <taxon>Caesalpinioideae</taxon>
        <taxon>Cassia clade</taxon>
        <taxon>Senna</taxon>
    </lineage>
</organism>
<sequence length="56" mass="6584">MGFLAMATCHNKSHQIYDFYEIREETIGVIRNCPTFESDNRLKGISKYLKEKFDPP</sequence>
<reference evidence="1" key="1">
    <citation type="submission" date="2020-09" db="EMBL/GenBank/DDBJ databases">
        <title>Genome-Enabled Discovery of Anthraquinone Biosynthesis in Senna tora.</title>
        <authorList>
            <person name="Kang S.-H."/>
            <person name="Pandey R.P."/>
            <person name="Lee C.-M."/>
            <person name="Sim J.-S."/>
            <person name="Jeong J.-T."/>
            <person name="Choi B.-S."/>
            <person name="Jung M."/>
            <person name="Ginzburg D."/>
            <person name="Zhao K."/>
            <person name="Won S.Y."/>
            <person name="Oh T.-J."/>
            <person name="Yu Y."/>
            <person name="Kim N.-H."/>
            <person name="Lee O.R."/>
            <person name="Lee T.-H."/>
            <person name="Bashyal P."/>
            <person name="Kim T.-S."/>
            <person name="Lee W.-H."/>
            <person name="Kawkins C."/>
            <person name="Kim C.-K."/>
            <person name="Kim J.S."/>
            <person name="Ahn B.O."/>
            <person name="Rhee S.Y."/>
            <person name="Sohng J.K."/>
        </authorList>
    </citation>
    <scope>NUCLEOTIDE SEQUENCE</scope>
    <source>
        <tissue evidence="1">Leaf</tissue>
    </source>
</reference>
<dbReference type="EMBL" id="JAAIUW010000001">
    <property type="protein sequence ID" value="KAF7844119.1"/>
    <property type="molecule type" value="Genomic_DNA"/>
</dbReference>
<dbReference type="Proteomes" id="UP000634136">
    <property type="component" value="Unassembled WGS sequence"/>
</dbReference>
<evidence type="ECO:0000313" key="2">
    <source>
        <dbReference type="Proteomes" id="UP000634136"/>
    </source>
</evidence>
<comment type="caution">
    <text evidence="1">The sequence shown here is derived from an EMBL/GenBank/DDBJ whole genome shotgun (WGS) entry which is preliminary data.</text>
</comment>
<accession>A0A834XF53</accession>
<protein>
    <submittedName>
        <fullName evidence="1">Uncharacterized protein</fullName>
    </submittedName>
</protein>
<keyword evidence="2" id="KW-1185">Reference proteome</keyword>
<gene>
    <name evidence="1" type="ORF">G2W53_001024</name>
</gene>
<name>A0A834XF53_9FABA</name>